<accession>C8XGX6</accession>
<feature type="transmembrane region" description="Helical" evidence="6">
    <location>
        <begin position="246"/>
        <end position="267"/>
    </location>
</feature>
<evidence type="ECO:0000313" key="7">
    <source>
        <dbReference type="EMBL" id="ACV80207.1"/>
    </source>
</evidence>
<feature type="transmembrane region" description="Helical" evidence="6">
    <location>
        <begin position="97"/>
        <end position="114"/>
    </location>
</feature>
<keyword evidence="2" id="KW-1003">Cell membrane</keyword>
<feature type="transmembrane region" description="Helical" evidence="6">
    <location>
        <begin position="279"/>
        <end position="308"/>
    </location>
</feature>
<reference evidence="8" key="1">
    <citation type="submission" date="2009-09" db="EMBL/GenBank/DDBJ databases">
        <title>The complete genome of Nakamurella multipartita DSM 44233.</title>
        <authorList>
            <consortium name="US DOE Joint Genome Institute (JGI-PGF)"/>
            <person name="Lucas S."/>
            <person name="Copeland A."/>
            <person name="Lapidus A."/>
            <person name="Glavina del Rio T."/>
            <person name="Dalin E."/>
            <person name="Tice H."/>
            <person name="Bruce D."/>
            <person name="Goodwin L."/>
            <person name="Pitluck S."/>
            <person name="Kyrpides N."/>
            <person name="Mavromatis K."/>
            <person name="Ivanova N."/>
            <person name="Ovchinnikova G."/>
            <person name="Sims D."/>
            <person name="Meincke L."/>
            <person name="Brettin T."/>
            <person name="Detter J.C."/>
            <person name="Han C."/>
            <person name="Larimer F."/>
            <person name="Land M."/>
            <person name="Hauser L."/>
            <person name="Markowitz V."/>
            <person name="Cheng J.-F."/>
            <person name="Hugenholtz P."/>
            <person name="Woyke T."/>
            <person name="Wu D."/>
            <person name="Klenk H.-P."/>
            <person name="Eisen J.A."/>
        </authorList>
    </citation>
    <scope>NUCLEOTIDE SEQUENCE [LARGE SCALE GENOMIC DNA]</scope>
    <source>
        <strain evidence="8">ATCC 700099 / DSM 44233 / CIP 104796 / JCM 9543 / NBRC 105858 / Y-104</strain>
    </source>
</reference>
<dbReference type="GO" id="GO:0015658">
    <property type="term" value="F:branched-chain amino acid transmembrane transporter activity"/>
    <property type="evidence" value="ECO:0007669"/>
    <property type="project" value="InterPro"/>
</dbReference>
<feature type="transmembrane region" description="Helical" evidence="6">
    <location>
        <begin position="146"/>
        <end position="164"/>
    </location>
</feature>
<dbReference type="PANTHER" id="PTHR30482:SF17">
    <property type="entry name" value="ABC TRANSPORTER ATP-BINDING PROTEIN"/>
    <property type="match status" value="1"/>
</dbReference>
<proteinExistence type="predicted"/>
<dbReference type="STRING" id="479431.Namu_3914"/>
<evidence type="ECO:0000256" key="6">
    <source>
        <dbReference type="SAM" id="Phobius"/>
    </source>
</evidence>
<evidence type="ECO:0000313" key="8">
    <source>
        <dbReference type="Proteomes" id="UP000002218"/>
    </source>
</evidence>
<dbReference type="InterPro" id="IPR001851">
    <property type="entry name" value="ABC_transp_permease"/>
</dbReference>
<organism evidence="7 8">
    <name type="scientific">Nakamurella multipartita (strain ATCC 700099 / DSM 44233 / CIP 104796 / JCM 9543 / NBRC 105858 / Y-104)</name>
    <name type="common">Microsphaera multipartita</name>
    <dbReference type="NCBI Taxonomy" id="479431"/>
    <lineage>
        <taxon>Bacteria</taxon>
        <taxon>Bacillati</taxon>
        <taxon>Actinomycetota</taxon>
        <taxon>Actinomycetes</taxon>
        <taxon>Nakamurellales</taxon>
        <taxon>Nakamurellaceae</taxon>
        <taxon>Nakamurella</taxon>
    </lineage>
</organism>
<feature type="transmembrane region" description="Helical" evidence="6">
    <location>
        <begin position="196"/>
        <end position="215"/>
    </location>
</feature>
<dbReference type="InterPro" id="IPR043428">
    <property type="entry name" value="LivM-like"/>
</dbReference>
<dbReference type="HOGENOM" id="CLU_031365_0_1_11"/>
<comment type="subcellular location">
    <subcellularLocation>
        <location evidence="1">Cell membrane</location>
        <topology evidence="1">Multi-pass membrane protein</topology>
    </subcellularLocation>
</comment>
<dbReference type="Pfam" id="PF02653">
    <property type="entry name" value="BPD_transp_2"/>
    <property type="match status" value="1"/>
</dbReference>
<evidence type="ECO:0000256" key="3">
    <source>
        <dbReference type="ARBA" id="ARBA00022692"/>
    </source>
</evidence>
<dbReference type="AlphaFoldDB" id="C8XGX6"/>
<keyword evidence="4 6" id="KW-1133">Transmembrane helix</keyword>
<dbReference type="KEGG" id="nml:Namu_3914"/>
<keyword evidence="5 6" id="KW-0472">Membrane</keyword>
<dbReference type="OrthoDB" id="9814461at2"/>
<dbReference type="CDD" id="cd06581">
    <property type="entry name" value="TM_PBP1_LivM_like"/>
    <property type="match status" value="1"/>
</dbReference>
<evidence type="ECO:0000256" key="4">
    <source>
        <dbReference type="ARBA" id="ARBA00022989"/>
    </source>
</evidence>
<evidence type="ECO:0000256" key="5">
    <source>
        <dbReference type="ARBA" id="ARBA00023136"/>
    </source>
</evidence>
<gene>
    <name evidence="7" type="ordered locus">Namu_3914</name>
</gene>
<feature type="transmembrane region" description="Helical" evidence="6">
    <location>
        <begin position="120"/>
        <end position="141"/>
    </location>
</feature>
<evidence type="ECO:0000256" key="1">
    <source>
        <dbReference type="ARBA" id="ARBA00004651"/>
    </source>
</evidence>
<evidence type="ECO:0000256" key="2">
    <source>
        <dbReference type="ARBA" id="ARBA00022475"/>
    </source>
</evidence>
<feature type="transmembrane region" description="Helical" evidence="6">
    <location>
        <begin position="336"/>
        <end position="357"/>
    </location>
</feature>
<feature type="transmembrane region" description="Helical" evidence="6">
    <location>
        <begin position="29"/>
        <end position="48"/>
    </location>
</feature>
<name>C8XGX6_NAKMY</name>
<dbReference type="InParanoid" id="C8XGX6"/>
<keyword evidence="3 6" id="KW-0812">Transmembrane</keyword>
<reference evidence="7 8" key="2">
    <citation type="journal article" date="2010" name="Stand. Genomic Sci.">
        <title>Complete genome sequence of Nakamurella multipartita type strain (Y-104).</title>
        <authorList>
            <person name="Tice H."/>
            <person name="Mayilraj S."/>
            <person name="Sims D."/>
            <person name="Lapidus A."/>
            <person name="Nolan M."/>
            <person name="Lucas S."/>
            <person name="Glavina Del Rio T."/>
            <person name="Copeland A."/>
            <person name="Cheng J.F."/>
            <person name="Meincke L."/>
            <person name="Bruce D."/>
            <person name="Goodwin L."/>
            <person name="Pitluck S."/>
            <person name="Ivanova N."/>
            <person name="Mavromatis K."/>
            <person name="Ovchinnikova G."/>
            <person name="Pati A."/>
            <person name="Chen A."/>
            <person name="Palaniappan K."/>
            <person name="Land M."/>
            <person name="Hauser L."/>
            <person name="Chang Y.J."/>
            <person name="Jeffries C.D."/>
            <person name="Detter J.C."/>
            <person name="Brettin T."/>
            <person name="Rohde M."/>
            <person name="Goker M."/>
            <person name="Bristow J."/>
            <person name="Eisen J.A."/>
            <person name="Markowitz V."/>
            <person name="Hugenholtz P."/>
            <person name="Kyrpides N.C."/>
            <person name="Klenk H.P."/>
            <person name="Chen F."/>
        </authorList>
    </citation>
    <scope>NUCLEOTIDE SEQUENCE [LARGE SCALE GENOMIC DNA]</scope>
    <source>
        <strain evidence="8">ATCC 700099 / DSM 44233 / CIP 104796 / JCM 9543 / NBRC 105858 / Y-104</strain>
    </source>
</reference>
<dbReference type="PANTHER" id="PTHR30482">
    <property type="entry name" value="HIGH-AFFINITY BRANCHED-CHAIN AMINO ACID TRANSPORT SYSTEM PERMEASE"/>
    <property type="match status" value="1"/>
</dbReference>
<dbReference type="RefSeq" id="WP_015749033.1">
    <property type="nucleotide sequence ID" value="NC_013235.1"/>
</dbReference>
<protein>
    <submittedName>
        <fullName evidence="7">Inner-membrane translocator</fullName>
    </submittedName>
</protein>
<feature type="transmembrane region" description="Helical" evidence="6">
    <location>
        <begin position="68"/>
        <end position="85"/>
    </location>
</feature>
<dbReference type="GO" id="GO:0005886">
    <property type="term" value="C:plasma membrane"/>
    <property type="evidence" value="ECO:0007669"/>
    <property type="project" value="UniProtKB-SubCell"/>
</dbReference>
<sequence>MTDLAQKLTDRAAKATGSAAPGRSGWRRWLPVVIPVAVLALLIFLPWMRFSVPGVLPGVVNSPGSMQLLALCLVTAGIALSYDVMFGRTGLLSFGHALFVGTGAYLAAIALGTWGASLGLAVLIVLAGAIALPLVVGAIALRVKGIAFAMVTLAFAQAVAITAARNPGGLTGGEEGLSLNRSALPAFLSGVVNAPYRYWLALGFLVLCVLVVLWLTTARTGHAWAAVRENEDRVEVLGMSAYRTKLTAVVVAGFLGTLGGFVQLIIVGGANPHLLSTELTLSLLIMVVLGGAGSRWGAVIGGVVYVLLDNRLQELSTSSTIADLPAVLRVPLSQPVFVLGLLFVLVVYFAPGGLAAIGGRVRRWVAGRRGAAR</sequence>
<keyword evidence="8" id="KW-1185">Reference proteome</keyword>
<dbReference type="EMBL" id="CP001737">
    <property type="protein sequence ID" value="ACV80207.1"/>
    <property type="molecule type" value="Genomic_DNA"/>
</dbReference>
<dbReference type="Proteomes" id="UP000002218">
    <property type="component" value="Chromosome"/>
</dbReference>
<dbReference type="eggNOG" id="COG4177">
    <property type="taxonomic scope" value="Bacteria"/>
</dbReference>